<evidence type="ECO:0000259" key="1">
    <source>
        <dbReference type="Pfam" id="PF22794"/>
    </source>
</evidence>
<dbReference type="GO" id="GO:0005634">
    <property type="term" value="C:nucleus"/>
    <property type="evidence" value="ECO:0007669"/>
    <property type="project" value="TreeGrafter"/>
</dbReference>
<protein>
    <recommendedName>
        <fullName evidence="1">ZPR1 jelly-roll domain-containing protein</fullName>
    </recommendedName>
</protein>
<organism evidence="2 3">
    <name type="scientific">Streblomastix strix</name>
    <dbReference type="NCBI Taxonomy" id="222440"/>
    <lineage>
        <taxon>Eukaryota</taxon>
        <taxon>Metamonada</taxon>
        <taxon>Preaxostyla</taxon>
        <taxon>Oxymonadida</taxon>
        <taxon>Streblomastigidae</taxon>
        <taxon>Streblomastix</taxon>
    </lineage>
</organism>
<reference evidence="2 3" key="1">
    <citation type="submission" date="2019-03" db="EMBL/GenBank/DDBJ databases">
        <title>Single cell metagenomics reveals metabolic interactions within the superorganism composed of flagellate Streblomastix strix and complex community of Bacteroidetes bacteria on its surface.</title>
        <authorList>
            <person name="Treitli S.C."/>
            <person name="Kolisko M."/>
            <person name="Husnik F."/>
            <person name="Keeling P."/>
            <person name="Hampl V."/>
        </authorList>
    </citation>
    <scope>NUCLEOTIDE SEQUENCE [LARGE SCALE GENOMIC DNA]</scope>
    <source>
        <strain evidence="2">ST1C</strain>
    </source>
</reference>
<dbReference type="Gene3D" id="2.60.120.1040">
    <property type="entry name" value="ZPR1, A/B domain"/>
    <property type="match status" value="1"/>
</dbReference>
<feature type="non-terminal residue" evidence="2">
    <location>
        <position position="82"/>
    </location>
</feature>
<proteinExistence type="predicted"/>
<gene>
    <name evidence="2" type="ORF">EZS28_053455</name>
</gene>
<dbReference type="PANTHER" id="PTHR10876">
    <property type="entry name" value="ZINC FINGER PROTEIN ZPR1"/>
    <property type="match status" value="1"/>
</dbReference>
<dbReference type="InterPro" id="IPR042451">
    <property type="entry name" value="ZPR1_A/B_dom"/>
</dbReference>
<dbReference type="Pfam" id="PF22794">
    <property type="entry name" value="jr-ZPR1"/>
    <property type="match status" value="1"/>
</dbReference>
<sequence>MATGTLGGVFTTVEGILIKAKERLEQVSFVGDSATKTEKNKFSAFIQAIDSMSKMSEGPFTIILNDPLGNSYIQDLFYPNPD</sequence>
<dbReference type="InterPro" id="IPR056180">
    <property type="entry name" value="ZPR1_jr_dom"/>
</dbReference>
<feature type="domain" description="ZPR1 jelly-roll" evidence="1">
    <location>
        <begin position="2"/>
        <end position="82"/>
    </location>
</feature>
<dbReference type="Proteomes" id="UP000324800">
    <property type="component" value="Unassembled WGS sequence"/>
</dbReference>
<dbReference type="OrthoDB" id="308464at2759"/>
<dbReference type="AlphaFoldDB" id="A0A5J4RAZ3"/>
<dbReference type="EMBL" id="SNRW01042765">
    <property type="protein sequence ID" value="KAA6330799.1"/>
    <property type="molecule type" value="Genomic_DNA"/>
</dbReference>
<name>A0A5J4RAZ3_9EUKA</name>
<evidence type="ECO:0000313" key="3">
    <source>
        <dbReference type="Proteomes" id="UP000324800"/>
    </source>
</evidence>
<dbReference type="InterPro" id="IPR040141">
    <property type="entry name" value="ZPR1"/>
</dbReference>
<dbReference type="PANTHER" id="PTHR10876:SF0">
    <property type="entry name" value="ZINC FINGER PROTEIN ZPR1"/>
    <property type="match status" value="1"/>
</dbReference>
<accession>A0A5J4RAZ3</accession>
<evidence type="ECO:0000313" key="2">
    <source>
        <dbReference type="EMBL" id="KAA6330799.1"/>
    </source>
</evidence>
<comment type="caution">
    <text evidence="2">The sequence shown here is derived from an EMBL/GenBank/DDBJ whole genome shotgun (WGS) entry which is preliminary data.</text>
</comment>